<dbReference type="AlphaFoldDB" id="A0A840S8L8"/>
<evidence type="ECO:0000256" key="1">
    <source>
        <dbReference type="ARBA" id="ARBA00007401"/>
    </source>
</evidence>
<evidence type="ECO:0000259" key="6">
    <source>
        <dbReference type="Pfam" id="PF02836"/>
    </source>
</evidence>
<dbReference type="Gene3D" id="3.20.20.80">
    <property type="entry name" value="Glycosidases"/>
    <property type="match status" value="1"/>
</dbReference>
<dbReference type="Proteomes" id="UP000578697">
    <property type="component" value="Unassembled WGS sequence"/>
</dbReference>
<dbReference type="InterPro" id="IPR006103">
    <property type="entry name" value="Glyco_hydro_2_cat"/>
</dbReference>
<protein>
    <submittedName>
        <fullName evidence="8">Beta-galactosidase</fullName>
        <ecNumber evidence="8">3.2.1.23</ecNumber>
    </submittedName>
    <submittedName>
        <fullName evidence="9">Glycoside hydrolase family 2 protein</fullName>
    </submittedName>
</protein>
<dbReference type="SUPFAM" id="SSF49303">
    <property type="entry name" value="beta-Galactosidase/glucuronidase domain"/>
    <property type="match status" value="1"/>
</dbReference>
<comment type="similarity">
    <text evidence="1 4">Belongs to the glycosyl hydrolase 2 family.</text>
</comment>
<evidence type="ECO:0000256" key="4">
    <source>
        <dbReference type="RuleBase" id="RU361154"/>
    </source>
</evidence>
<dbReference type="Pfam" id="PF02837">
    <property type="entry name" value="Glyco_hydro_2_N"/>
    <property type="match status" value="1"/>
</dbReference>
<dbReference type="PANTHER" id="PTHR42732:SF1">
    <property type="entry name" value="BETA-MANNOSIDASE"/>
    <property type="match status" value="1"/>
</dbReference>
<sequence>MKNRIYLNNDWEFSDEFNEKMLSPKFKGKWESVRIPHSVTETPFNSFDESIYQKISLYRKSFKTETEWAGKRIILTVGAAAHMAEVYLNGEKLAEHKCGYTAFSVDLSDHLAPAGKANILAIKVDSRESLDIPPFGYVIDYMTYGGIYRDVYLDIKNPVYIQDVFVKTSSNHLESEITLEGGDVPEGYTVEQKVVSAASLGGEPSACITTAAAKKILTACDASPVVAWTLENPALYNLVTVLKNEKGKAVDTKTVRFGFRDIRFDETGFYLNNKKIKLRGLNRHQSYPYVGYAMPKNMQTDDADILKYELGLNYVRTSHYPQSHAFIDRCDELGLLVFTEIPGWQHIGGEKWQDQAVENVREMILEYRNHPSIFMWGVRINESQDNDALYTRTNELAHKLDSTRPTGGVRFLQHSHLLEDVYTFNDFVHEGNNRGTRLKKNVTDTKKGYLISEYNGHMYPTKTFDDERHRTEHAIRHANVLDSVAGDDEIAGSSGWCAFDYNTHKDFGSGDRICYHGVMDMFRNPKLAAYVYGIQQDNSVTGDILEITSSMDIGEYPGGTIDGIWILTNADSVKLYTGNTFIREYTSADSPYKNLKKGPIPLFDVIGNRLVDEDGVKPSHSEAIKELLRAAQKYGMEKIPFKYKLKFVKLLLCRAVTFKKLEKFYWKYMGSWGGSQSSHKFEAYKDGKIVKTVIKTPGKKTGIELSTRRTELLEEETYDAVCVNIRAKDEHFNLQPYCQEAVSLSVKGPIAIIGPSVVSLKGGMAGTYVKTLGRAGKAQLVVTDWQGNETYMNFTVKVKKI</sequence>
<dbReference type="Pfam" id="PF02836">
    <property type="entry name" value="Glyco_hydro_2_C"/>
    <property type="match status" value="1"/>
</dbReference>
<dbReference type="InterPro" id="IPR023230">
    <property type="entry name" value="Glyco_hydro_2_CS"/>
</dbReference>
<dbReference type="InterPro" id="IPR006101">
    <property type="entry name" value="Glyco_hydro_2"/>
</dbReference>
<evidence type="ECO:0000256" key="2">
    <source>
        <dbReference type="ARBA" id="ARBA00022801"/>
    </source>
</evidence>
<dbReference type="GO" id="GO:0004565">
    <property type="term" value="F:beta-galactosidase activity"/>
    <property type="evidence" value="ECO:0007669"/>
    <property type="project" value="UniProtKB-EC"/>
</dbReference>
<dbReference type="Gene3D" id="2.60.120.260">
    <property type="entry name" value="Galactose-binding domain-like"/>
    <property type="match status" value="1"/>
</dbReference>
<evidence type="ECO:0000313" key="11">
    <source>
        <dbReference type="Proteomes" id="UP000593591"/>
    </source>
</evidence>
<feature type="domain" description="Glycoside hydrolase family 2 catalytic" evidence="6">
    <location>
        <begin position="266"/>
        <end position="529"/>
    </location>
</feature>
<dbReference type="Proteomes" id="UP000593591">
    <property type="component" value="Chromosome"/>
</dbReference>
<dbReference type="InterPro" id="IPR013783">
    <property type="entry name" value="Ig-like_fold"/>
</dbReference>
<evidence type="ECO:0000313" key="9">
    <source>
        <dbReference type="EMBL" id="QOS40278.1"/>
    </source>
</evidence>
<dbReference type="RefSeq" id="WP_184651443.1">
    <property type="nucleotide sequence ID" value="NZ_JACHFR010000001.1"/>
</dbReference>
<dbReference type="EC" id="3.2.1.23" evidence="8"/>
<evidence type="ECO:0000313" key="10">
    <source>
        <dbReference type="Proteomes" id="UP000578697"/>
    </source>
</evidence>
<dbReference type="KEGG" id="trc:DYE49_07340"/>
<dbReference type="InterPro" id="IPR036156">
    <property type="entry name" value="Beta-gal/glucu_dom_sf"/>
</dbReference>
<proteinExistence type="inferred from homology"/>
<feature type="domain" description="Glycoside hydrolase family 2 immunoglobulin-like beta-sandwich" evidence="5">
    <location>
        <begin position="159"/>
        <end position="260"/>
    </location>
</feature>
<evidence type="ECO:0000259" key="5">
    <source>
        <dbReference type="Pfam" id="PF00703"/>
    </source>
</evidence>
<dbReference type="Pfam" id="PF00703">
    <property type="entry name" value="Glyco_hydro_2"/>
    <property type="match status" value="1"/>
</dbReference>
<dbReference type="Gene3D" id="2.60.40.10">
    <property type="entry name" value="Immunoglobulins"/>
    <property type="match status" value="1"/>
</dbReference>
<keyword evidence="3 4" id="KW-0326">Glycosidase</keyword>
<evidence type="ECO:0000259" key="7">
    <source>
        <dbReference type="Pfam" id="PF02837"/>
    </source>
</evidence>
<keyword evidence="2 4" id="KW-0378">Hydrolase</keyword>
<name>A0A840S8L8_9SPIR</name>
<dbReference type="EMBL" id="JACHFR010000001">
    <property type="protein sequence ID" value="MBB5218007.1"/>
    <property type="molecule type" value="Genomic_DNA"/>
</dbReference>
<reference evidence="9 11" key="1">
    <citation type="submission" date="2018-08" db="EMBL/GenBank/DDBJ databases">
        <title>The first complete genome of Treponema rectale (CHPAT), a commensal spirochete of the bovine rectum.</title>
        <authorList>
            <person name="Staton G.J."/>
            <person name="Clegg S.R."/>
            <person name="Carter S.D."/>
            <person name="Radford A.D."/>
            <person name="Darby A."/>
            <person name="Hall N."/>
            <person name="Birtles R.J."/>
            <person name="Evans N.J."/>
        </authorList>
    </citation>
    <scope>NUCLEOTIDE SEQUENCE [LARGE SCALE GENOMIC DNA]</scope>
    <source>
        <strain evidence="9 11">CHPA</strain>
    </source>
</reference>
<accession>A0A840S8L8</accession>
<dbReference type="GO" id="GO:0005975">
    <property type="term" value="P:carbohydrate metabolic process"/>
    <property type="evidence" value="ECO:0007669"/>
    <property type="project" value="InterPro"/>
</dbReference>
<reference evidence="8 10" key="2">
    <citation type="submission" date="2020-08" db="EMBL/GenBank/DDBJ databases">
        <title>Genomic Encyclopedia of Type Strains, Phase IV (KMG-IV): sequencing the most valuable type-strain genomes for metagenomic binning, comparative biology and taxonomic classification.</title>
        <authorList>
            <person name="Goeker M."/>
        </authorList>
    </citation>
    <scope>NUCLEOTIDE SEQUENCE [LARGE SCALE GENOMIC DNA]</scope>
    <source>
        <strain evidence="8 10">DSM 103679</strain>
    </source>
</reference>
<dbReference type="InterPro" id="IPR008979">
    <property type="entry name" value="Galactose-bd-like_sf"/>
</dbReference>
<dbReference type="PRINTS" id="PR00132">
    <property type="entry name" value="GLHYDRLASE2"/>
</dbReference>
<keyword evidence="10" id="KW-1185">Reference proteome</keyword>
<dbReference type="PANTHER" id="PTHR42732">
    <property type="entry name" value="BETA-GALACTOSIDASE"/>
    <property type="match status" value="1"/>
</dbReference>
<feature type="domain" description="Glycosyl hydrolases family 2 sugar binding" evidence="7">
    <location>
        <begin position="44"/>
        <end position="153"/>
    </location>
</feature>
<dbReference type="InterPro" id="IPR006104">
    <property type="entry name" value="Glyco_hydro_2_N"/>
</dbReference>
<dbReference type="InterPro" id="IPR006102">
    <property type="entry name" value="Ig-like_GH2"/>
</dbReference>
<evidence type="ECO:0000256" key="3">
    <source>
        <dbReference type="ARBA" id="ARBA00023295"/>
    </source>
</evidence>
<organism evidence="8 10">
    <name type="scientific">Treponema rectale</name>
    <dbReference type="NCBI Taxonomy" id="744512"/>
    <lineage>
        <taxon>Bacteria</taxon>
        <taxon>Pseudomonadati</taxon>
        <taxon>Spirochaetota</taxon>
        <taxon>Spirochaetia</taxon>
        <taxon>Spirochaetales</taxon>
        <taxon>Treponemataceae</taxon>
        <taxon>Treponema</taxon>
    </lineage>
</organism>
<dbReference type="SUPFAM" id="SSF49785">
    <property type="entry name" value="Galactose-binding domain-like"/>
    <property type="match status" value="1"/>
</dbReference>
<dbReference type="PROSITE" id="PS00719">
    <property type="entry name" value="GLYCOSYL_HYDROL_F2_1"/>
    <property type="match status" value="1"/>
</dbReference>
<dbReference type="SUPFAM" id="SSF51445">
    <property type="entry name" value="(Trans)glycosidases"/>
    <property type="match status" value="1"/>
</dbReference>
<dbReference type="InterPro" id="IPR051913">
    <property type="entry name" value="GH2_Domain-Containing"/>
</dbReference>
<dbReference type="InterPro" id="IPR017853">
    <property type="entry name" value="GH"/>
</dbReference>
<gene>
    <name evidence="9" type="ORF">DYE49_07340</name>
    <name evidence="8" type="ORF">HNP77_000351</name>
</gene>
<dbReference type="EMBL" id="CP031517">
    <property type="protein sequence ID" value="QOS40278.1"/>
    <property type="molecule type" value="Genomic_DNA"/>
</dbReference>
<evidence type="ECO:0000313" key="8">
    <source>
        <dbReference type="EMBL" id="MBB5218007.1"/>
    </source>
</evidence>